<keyword evidence="1" id="KW-0677">Repeat</keyword>
<dbReference type="RefSeq" id="WP_015711018.1">
    <property type="nucleotide sequence ID" value="NC_015577.1"/>
</dbReference>
<dbReference type="SMART" id="SM00028">
    <property type="entry name" value="TPR"/>
    <property type="match status" value="8"/>
</dbReference>
<dbReference type="Pfam" id="PF13432">
    <property type="entry name" value="TPR_16"/>
    <property type="match status" value="1"/>
</dbReference>
<name>F5Y8B5_LEAAZ</name>
<sequence length="332" mass="37933">MNLTVAIIIILVVGVGFLAFFLTKNILLPRRAQAAAGLLNKNKILQAIKAGKAAVEKDPKDVEAHYNLGRSYLADNRGEQALREFKSVSRLGIEGKNIPETEFRQTIAKLYIQYNEKEEALKEYVLLIKKQPENPEYYYQAGMLFNERNRADLAEQYLKKAISINPKDARPYLELGMILVQGKKTKEADATLEAALKLDPNNPKIHFYMGKVFKDAKDYAGALPCFEKSSRDQEYKLRSLVESGSCYMSLKMIDKAVPELERAVKAIEDEASPDSLYARYFLGMCYEKKKDYTLALAQYDKIYAKKRSFRDVGEKLTQYQQYRQEETKPGKA</sequence>
<dbReference type="STRING" id="545695.TREAZ_0967"/>
<feature type="transmembrane region" description="Helical" evidence="4">
    <location>
        <begin position="6"/>
        <end position="23"/>
    </location>
</feature>
<feature type="repeat" description="TPR" evidence="3">
    <location>
        <begin position="169"/>
        <end position="202"/>
    </location>
</feature>
<dbReference type="KEGG" id="taz:TREAZ_0967"/>
<dbReference type="InterPro" id="IPR051012">
    <property type="entry name" value="CellSynth/LPSAsmb/PSIAsmb"/>
</dbReference>
<dbReference type="PANTHER" id="PTHR45586:SF1">
    <property type="entry name" value="LIPOPOLYSACCHARIDE ASSEMBLY PROTEIN B"/>
    <property type="match status" value="1"/>
</dbReference>
<evidence type="ECO:0000256" key="2">
    <source>
        <dbReference type="ARBA" id="ARBA00022803"/>
    </source>
</evidence>
<keyword evidence="2 3" id="KW-0802">TPR repeat</keyword>
<organism evidence="5 6">
    <name type="scientific">Leadbettera azotonutricia (strain ATCC BAA-888 / DSM 13862 / ZAS-9)</name>
    <name type="common">Treponema azotonutricium</name>
    <dbReference type="NCBI Taxonomy" id="545695"/>
    <lineage>
        <taxon>Bacteria</taxon>
        <taxon>Pseudomonadati</taxon>
        <taxon>Spirochaetota</taxon>
        <taxon>Spirochaetia</taxon>
        <taxon>Spirochaetales</taxon>
        <taxon>Breznakiellaceae</taxon>
        <taxon>Leadbettera</taxon>
    </lineage>
</organism>
<feature type="repeat" description="TPR" evidence="3">
    <location>
        <begin position="135"/>
        <end position="168"/>
    </location>
</feature>
<dbReference type="InParanoid" id="F5Y8B5"/>
<dbReference type="AlphaFoldDB" id="F5Y8B5"/>
<dbReference type="EMBL" id="CP001841">
    <property type="protein sequence ID" value="AEF80221.1"/>
    <property type="molecule type" value="Genomic_DNA"/>
</dbReference>
<reference evidence="5 6" key="2">
    <citation type="journal article" date="2011" name="ISME J.">
        <title>RNA-seq reveals cooperative metabolic interactions between two termite-gut spirochete species in co-culture.</title>
        <authorList>
            <person name="Rosenthal A.Z."/>
            <person name="Matson E.G."/>
            <person name="Eldar A."/>
            <person name="Leadbetter J.R."/>
        </authorList>
    </citation>
    <scope>NUCLEOTIDE SEQUENCE [LARGE SCALE GENOMIC DNA]</scope>
    <source>
        <strain evidence="6">ATCC BAA-888 / DSM 13862 / ZAS-9</strain>
    </source>
</reference>
<dbReference type="InterPro" id="IPR019734">
    <property type="entry name" value="TPR_rpt"/>
</dbReference>
<evidence type="ECO:0000313" key="6">
    <source>
        <dbReference type="Proteomes" id="UP000009222"/>
    </source>
</evidence>
<proteinExistence type="predicted"/>
<dbReference type="Proteomes" id="UP000009222">
    <property type="component" value="Chromosome"/>
</dbReference>
<reference evidence="6" key="1">
    <citation type="submission" date="2009-12" db="EMBL/GenBank/DDBJ databases">
        <title>Complete sequence of Treponema azotonutricium strain ZAS-9.</title>
        <authorList>
            <person name="Tetu S.G."/>
            <person name="Matson E."/>
            <person name="Ren Q."/>
            <person name="Seshadri R."/>
            <person name="Elbourne L."/>
            <person name="Hassan K.A."/>
            <person name="Durkin A."/>
            <person name="Radune D."/>
            <person name="Mohamoud Y."/>
            <person name="Shay R."/>
            <person name="Jin S."/>
            <person name="Zhang X."/>
            <person name="Lucey K."/>
            <person name="Ballor N.R."/>
            <person name="Ottesen E."/>
            <person name="Rosenthal R."/>
            <person name="Allen A."/>
            <person name="Leadbetter J.R."/>
            <person name="Paulsen I.T."/>
        </authorList>
    </citation>
    <scope>NUCLEOTIDE SEQUENCE [LARGE SCALE GENOMIC DNA]</scope>
    <source>
        <strain evidence="6">ATCC BAA-888 / DSM 13862 / ZAS-9</strain>
    </source>
</reference>
<keyword evidence="6" id="KW-1185">Reference proteome</keyword>
<evidence type="ECO:0000313" key="5">
    <source>
        <dbReference type="EMBL" id="AEF80221.1"/>
    </source>
</evidence>
<dbReference type="Gene3D" id="1.25.40.10">
    <property type="entry name" value="Tetratricopeptide repeat domain"/>
    <property type="match status" value="2"/>
</dbReference>
<dbReference type="InterPro" id="IPR011990">
    <property type="entry name" value="TPR-like_helical_dom_sf"/>
</dbReference>
<dbReference type="Pfam" id="PF14559">
    <property type="entry name" value="TPR_19"/>
    <property type="match status" value="2"/>
</dbReference>
<accession>F5Y8B5</accession>
<dbReference type="HOGENOM" id="CLU_048872_0_0_12"/>
<evidence type="ECO:0000256" key="4">
    <source>
        <dbReference type="SAM" id="Phobius"/>
    </source>
</evidence>
<dbReference type="PROSITE" id="PS50005">
    <property type="entry name" value="TPR"/>
    <property type="match status" value="2"/>
</dbReference>
<dbReference type="PANTHER" id="PTHR45586">
    <property type="entry name" value="TPR REPEAT-CONTAINING PROTEIN PA4667"/>
    <property type="match status" value="1"/>
</dbReference>
<dbReference type="SUPFAM" id="SSF48452">
    <property type="entry name" value="TPR-like"/>
    <property type="match status" value="1"/>
</dbReference>
<keyword evidence="4" id="KW-0472">Membrane</keyword>
<dbReference type="eggNOG" id="COG0457">
    <property type="taxonomic scope" value="Bacteria"/>
</dbReference>
<evidence type="ECO:0000256" key="1">
    <source>
        <dbReference type="ARBA" id="ARBA00022737"/>
    </source>
</evidence>
<keyword evidence="4" id="KW-1133">Transmembrane helix</keyword>
<keyword evidence="4" id="KW-0812">Transmembrane</keyword>
<gene>
    <name evidence="5" type="ordered locus">TREAZ_0967</name>
</gene>
<protein>
    <submittedName>
        <fullName evidence="5">Tetratricopeptide repeat protein</fullName>
    </submittedName>
</protein>
<evidence type="ECO:0000256" key="3">
    <source>
        <dbReference type="PROSITE-ProRule" id="PRU00339"/>
    </source>
</evidence>